<feature type="domain" description="YcxB-like C-terminal" evidence="2">
    <location>
        <begin position="88"/>
        <end position="148"/>
    </location>
</feature>
<keyword evidence="1" id="KW-0812">Transmembrane</keyword>
<reference evidence="3" key="1">
    <citation type="submission" date="2023-03" db="EMBL/GenBank/DDBJ databases">
        <title>Edaphobacter sp.</title>
        <authorList>
            <person name="Huber K.J."/>
            <person name="Papendorf J."/>
            <person name="Pilke C."/>
            <person name="Bunk B."/>
            <person name="Sproeer C."/>
            <person name="Pester M."/>
        </authorList>
    </citation>
    <scope>NUCLEOTIDE SEQUENCE</scope>
    <source>
        <strain evidence="3">DSM 110680</strain>
    </source>
</reference>
<accession>A0AAU7DHQ8</accession>
<proteinExistence type="predicted"/>
<keyword evidence="1" id="KW-0472">Membrane</keyword>
<evidence type="ECO:0000256" key="1">
    <source>
        <dbReference type="SAM" id="Phobius"/>
    </source>
</evidence>
<name>A0AAU7DHQ8_9BACT</name>
<organism evidence="3">
    <name type="scientific">Telmatobacter sp. DSM 110680</name>
    <dbReference type="NCBI Taxonomy" id="3036704"/>
    <lineage>
        <taxon>Bacteria</taxon>
        <taxon>Pseudomonadati</taxon>
        <taxon>Acidobacteriota</taxon>
        <taxon>Terriglobia</taxon>
        <taxon>Terriglobales</taxon>
        <taxon>Acidobacteriaceae</taxon>
        <taxon>Telmatobacter</taxon>
    </lineage>
</organism>
<gene>
    <name evidence="3" type="ORF">P8935_20060</name>
</gene>
<dbReference type="Pfam" id="PF14317">
    <property type="entry name" value="YcxB"/>
    <property type="match status" value="1"/>
</dbReference>
<evidence type="ECO:0000313" key="3">
    <source>
        <dbReference type="EMBL" id="XBH16857.1"/>
    </source>
</evidence>
<evidence type="ECO:0000259" key="2">
    <source>
        <dbReference type="Pfam" id="PF14317"/>
    </source>
</evidence>
<dbReference type="InterPro" id="IPR025588">
    <property type="entry name" value="YcxB-like_C"/>
</dbReference>
<keyword evidence="1" id="KW-1133">Transmembrane helix</keyword>
<sequence>MTIHYSLRRFEILRTFLFILPRSPRVLTVVLILSAWPAFTYLSSKGAFSRTLTLTDIVFALLWMIGAFFVLLFWMFIRAKTKERMLSISDKGISTEIGRIKADYPWRKVKEIKDVGRYVVIVNRSGNAFFIPRRAFANAEQRIEFLEKLNQWCPRN</sequence>
<dbReference type="AlphaFoldDB" id="A0AAU7DHQ8"/>
<dbReference type="RefSeq" id="WP_348262085.1">
    <property type="nucleotide sequence ID" value="NZ_CP121196.1"/>
</dbReference>
<feature type="transmembrane region" description="Helical" evidence="1">
    <location>
        <begin position="57"/>
        <end position="77"/>
    </location>
</feature>
<protein>
    <submittedName>
        <fullName evidence="3">YcxB family protein</fullName>
    </submittedName>
</protein>
<dbReference type="EMBL" id="CP121196">
    <property type="protein sequence ID" value="XBH16857.1"/>
    <property type="molecule type" value="Genomic_DNA"/>
</dbReference>
<feature type="transmembrane region" description="Helical" evidence="1">
    <location>
        <begin position="12"/>
        <end position="37"/>
    </location>
</feature>